<dbReference type="PANTHER" id="PTHR31025:SF19">
    <property type="entry name" value="SI:CH73-42K18.1-RELATED"/>
    <property type="match status" value="1"/>
</dbReference>
<proteinExistence type="predicted"/>
<organism evidence="1 2">
    <name type="scientific">Synaphobranchus kaupii</name>
    <name type="common">Kaup's arrowtooth eel</name>
    <dbReference type="NCBI Taxonomy" id="118154"/>
    <lineage>
        <taxon>Eukaryota</taxon>
        <taxon>Metazoa</taxon>
        <taxon>Chordata</taxon>
        <taxon>Craniata</taxon>
        <taxon>Vertebrata</taxon>
        <taxon>Euteleostomi</taxon>
        <taxon>Actinopterygii</taxon>
        <taxon>Neopterygii</taxon>
        <taxon>Teleostei</taxon>
        <taxon>Anguilliformes</taxon>
        <taxon>Synaphobranchidae</taxon>
        <taxon>Synaphobranchus</taxon>
    </lineage>
</organism>
<comment type="caution">
    <text evidence="1">The sequence shown here is derived from an EMBL/GenBank/DDBJ whole genome shotgun (WGS) entry which is preliminary data.</text>
</comment>
<keyword evidence="2" id="KW-1185">Reference proteome</keyword>
<accession>A0A9Q1EN94</accession>
<evidence type="ECO:0000313" key="2">
    <source>
        <dbReference type="Proteomes" id="UP001152622"/>
    </source>
</evidence>
<dbReference type="EMBL" id="JAINUF010000015">
    <property type="protein sequence ID" value="KAJ8341951.1"/>
    <property type="molecule type" value="Genomic_DNA"/>
</dbReference>
<dbReference type="AlphaFoldDB" id="A0A9Q1EN94"/>
<protein>
    <submittedName>
        <fullName evidence="1">Uncharacterized protein</fullName>
    </submittedName>
</protein>
<reference evidence="1" key="1">
    <citation type="journal article" date="2023" name="Science">
        <title>Genome structures resolve the early diversification of teleost fishes.</title>
        <authorList>
            <person name="Parey E."/>
            <person name="Louis A."/>
            <person name="Montfort J."/>
            <person name="Bouchez O."/>
            <person name="Roques C."/>
            <person name="Iampietro C."/>
            <person name="Lluch J."/>
            <person name="Castinel A."/>
            <person name="Donnadieu C."/>
            <person name="Desvignes T."/>
            <person name="Floi Bucao C."/>
            <person name="Jouanno E."/>
            <person name="Wen M."/>
            <person name="Mejri S."/>
            <person name="Dirks R."/>
            <person name="Jansen H."/>
            <person name="Henkel C."/>
            <person name="Chen W.J."/>
            <person name="Zahm M."/>
            <person name="Cabau C."/>
            <person name="Klopp C."/>
            <person name="Thompson A.W."/>
            <person name="Robinson-Rechavi M."/>
            <person name="Braasch I."/>
            <person name="Lecointre G."/>
            <person name="Bobe J."/>
            <person name="Postlethwait J.H."/>
            <person name="Berthelot C."/>
            <person name="Roest Crollius H."/>
            <person name="Guiguen Y."/>
        </authorList>
    </citation>
    <scope>NUCLEOTIDE SEQUENCE</scope>
    <source>
        <strain evidence="1">WJC10195</strain>
    </source>
</reference>
<sequence>MANEIYSYKAYSSLRELVRSAEALLTKHPCLRENGSKSGYDGWTNSLRFKMGNLRTKLSKAGIKDVAVNAGKRSRSNPEVAPSRANVKRPRRGEVNFLPNLPQGHTEESLGAQRLEMVEKSKKKDRDMIMINRYMQSTFALRRDETVKFEPPIAEFKERWPALFAEAQEMDNISAARTAALAGLPLYLREDSSEVFRICKEDELEIFHGGTVALVSVVDEDEDERLAAGVTVRLLYVSIILEDQVVMSVRSWPDALVVLYGLIYALHLSYPKTLKCFFEFIQLLLINLEDGSKQLPPKPQSLKNALE</sequence>
<evidence type="ECO:0000313" key="1">
    <source>
        <dbReference type="EMBL" id="KAJ8341951.1"/>
    </source>
</evidence>
<name>A0A9Q1EN94_SYNKA</name>
<dbReference type="PANTHER" id="PTHR31025">
    <property type="entry name" value="SI:CH211-196P9.1-RELATED"/>
    <property type="match status" value="1"/>
</dbReference>
<dbReference type="Proteomes" id="UP001152622">
    <property type="component" value="Chromosome 15"/>
</dbReference>
<dbReference type="OrthoDB" id="6512834at2759"/>
<gene>
    <name evidence="1" type="ORF">SKAU_G00342420</name>
</gene>